<evidence type="ECO:0000256" key="7">
    <source>
        <dbReference type="ARBA" id="ARBA00022989"/>
    </source>
</evidence>
<evidence type="ECO:0000256" key="3">
    <source>
        <dbReference type="ARBA" id="ARBA00022679"/>
    </source>
</evidence>
<evidence type="ECO:0000256" key="6">
    <source>
        <dbReference type="ARBA" id="ARBA00022984"/>
    </source>
</evidence>
<feature type="transmembrane region" description="Helical" evidence="16">
    <location>
        <begin position="345"/>
        <end position="364"/>
    </location>
</feature>
<evidence type="ECO:0000256" key="13">
    <source>
        <dbReference type="ARBA" id="ARBA00041418"/>
    </source>
</evidence>
<reference evidence="17 18" key="1">
    <citation type="submission" date="2020-08" db="EMBL/GenBank/DDBJ databases">
        <title>Genomic Encyclopedia of Type Strains, Phase III (KMG-III): the genomes of soil and plant-associated and newly described type strains.</title>
        <authorList>
            <person name="Whitman W."/>
        </authorList>
    </citation>
    <scope>NUCLEOTIDE SEQUENCE [LARGE SCALE GENOMIC DNA]</scope>
    <source>
        <strain evidence="17 18">CECT 8803</strain>
    </source>
</reference>
<name>A0A839SPM1_9PROT</name>
<evidence type="ECO:0000256" key="15">
    <source>
        <dbReference type="ARBA" id="ARBA00049902"/>
    </source>
</evidence>
<dbReference type="GO" id="GO:0051301">
    <property type="term" value="P:cell division"/>
    <property type="evidence" value="ECO:0007669"/>
    <property type="project" value="UniProtKB-KW"/>
</dbReference>
<comment type="caution">
    <text evidence="17">The sequence shown here is derived from an EMBL/GenBank/DDBJ whole genome shotgun (WGS) entry which is preliminary data.</text>
</comment>
<gene>
    <name evidence="17" type="ORF">FHR98_001119</name>
</gene>
<keyword evidence="8 16" id="KW-0472">Membrane</keyword>
<dbReference type="GO" id="GO:0008360">
    <property type="term" value="P:regulation of cell shape"/>
    <property type="evidence" value="ECO:0007669"/>
    <property type="project" value="UniProtKB-KW"/>
</dbReference>
<dbReference type="EC" id="2.4.99.28" evidence="14"/>
<dbReference type="GO" id="GO:0008955">
    <property type="term" value="F:peptidoglycan glycosyltransferase activity"/>
    <property type="evidence" value="ECO:0007669"/>
    <property type="project" value="UniProtKB-EC"/>
</dbReference>
<dbReference type="Pfam" id="PF01098">
    <property type="entry name" value="FTSW_RODA_SPOVE"/>
    <property type="match status" value="1"/>
</dbReference>
<dbReference type="GO" id="GO:0009252">
    <property type="term" value="P:peptidoglycan biosynthetic process"/>
    <property type="evidence" value="ECO:0007669"/>
    <property type="project" value="UniProtKB-KW"/>
</dbReference>
<keyword evidence="7 16" id="KW-1133">Transmembrane helix</keyword>
<keyword evidence="4 16" id="KW-0812">Transmembrane</keyword>
<dbReference type="InterPro" id="IPR001182">
    <property type="entry name" value="FtsW/RodA"/>
</dbReference>
<sequence>MSSFARTDTSILGRWWWTVDRWTLLALGVLMIFGVVLTLAASPAAGGRIGLDGFHLAKRQLVLVPLAAAILVGTSLLSVKWVRRVAVLGFLGTIAVLVVTLLVGTEIKGAVRWISIAGFSLQPSEFIKPTFAVTAAWMFAAAKDEENSIPGTWISAFLYTVVVALLLAQPDLGQTVVVTAVWAGQFFLAGLPLILVAGLIVLGVVGLIGAYFMLPHVTVRIDAFFDPQAGDRFQINRSLEAFMNGGLLGRGPGEGTIKNSLPDSHSDFIFAVAGEEFGALVCLFIVALFAVVVLRGMSRIWGENSLFVMLAAAGLVFQFGLQALINMGSTLHLMPTKGMTLPFISYGGSSLLALAFGMGMLLALTRRRSSLEENL</sequence>
<evidence type="ECO:0000256" key="4">
    <source>
        <dbReference type="ARBA" id="ARBA00022692"/>
    </source>
</evidence>
<evidence type="ECO:0000256" key="16">
    <source>
        <dbReference type="SAM" id="Phobius"/>
    </source>
</evidence>
<comment type="subcellular location">
    <subcellularLocation>
        <location evidence="1">Membrane</location>
        <topology evidence="1">Multi-pass membrane protein</topology>
    </subcellularLocation>
</comment>
<evidence type="ECO:0000256" key="12">
    <source>
        <dbReference type="ARBA" id="ARBA00041185"/>
    </source>
</evidence>
<protein>
    <recommendedName>
        <fullName evidence="12">Probable peptidoglycan glycosyltransferase FtsW</fullName>
        <ecNumber evidence="14">2.4.99.28</ecNumber>
    </recommendedName>
    <alternativeName>
        <fullName evidence="13">Cell division protein FtsW</fullName>
    </alternativeName>
    <alternativeName>
        <fullName evidence="10">Cell wall polymerase</fullName>
    </alternativeName>
    <alternativeName>
        <fullName evidence="9">Peptidoglycan polymerase</fullName>
    </alternativeName>
</protein>
<dbReference type="PANTHER" id="PTHR30474:SF2">
    <property type="entry name" value="PEPTIDOGLYCAN GLYCOSYLTRANSFERASE FTSW-RELATED"/>
    <property type="match status" value="1"/>
</dbReference>
<dbReference type="RefSeq" id="WP_183415642.1">
    <property type="nucleotide sequence ID" value="NZ_JACHXA010000002.1"/>
</dbReference>
<organism evidence="17 18">
    <name type="scientific">Limibacillus halophilus</name>
    <dbReference type="NCBI Taxonomy" id="1579333"/>
    <lineage>
        <taxon>Bacteria</taxon>
        <taxon>Pseudomonadati</taxon>
        <taxon>Pseudomonadota</taxon>
        <taxon>Alphaproteobacteria</taxon>
        <taxon>Rhodospirillales</taxon>
        <taxon>Rhodovibrionaceae</taxon>
        <taxon>Limibacillus</taxon>
    </lineage>
</organism>
<dbReference type="GO" id="GO:0005886">
    <property type="term" value="C:plasma membrane"/>
    <property type="evidence" value="ECO:0007669"/>
    <property type="project" value="TreeGrafter"/>
</dbReference>
<feature type="transmembrane region" description="Helical" evidence="16">
    <location>
        <begin position="306"/>
        <end position="325"/>
    </location>
</feature>
<evidence type="ECO:0000313" key="18">
    <source>
        <dbReference type="Proteomes" id="UP000581135"/>
    </source>
</evidence>
<accession>A0A839SPM1</accession>
<evidence type="ECO:0000256" key="9">
    <source>
        <dbReference type="ARBA" id="ARBA00032370"/>
    </source>
</evidence>
<evidence type="ECO:0000256" key="1">
    <source>
        <dbReference type="ARBA" id="ARBA00004141"/>
    </source>
</evidence>
<keyword evidence="17" id="KW-0131">Cell cycle</keyword>
<keyword evidence="17" id="KW-0132">Cell division</keyword>
<dbReference type="Proteomes" id="UP000581135">
    <property type="component" value="Unassembled WGS sequence"/>
</dbReference>
<evidence type="ECO:0000256" key="14">
    <source>
        <dbReference type="ARBA" id="ARBA00044770"/>
    </source>
</evidence>
<comment type="catalytic activity">
    <reaction evidence="15">
        <text>[GlcNAc-(1-&gt;4)-Mur2Ac(oyl-L-Ala-gamma-D-Glu-L-Lys-D-Ala-D-Ala)](n)-di-trans,octa-cis-undecaprenyl diphosphate + beta-D-GlcNAc-(1-&gt;4)-Mur2Ac(oyl-L-Ala-gamma-D-Glu-L-Lys-D-Ala-D-Ala)-di-trans,octa-cis-undecaprenyl diphosphate = [GlcNAc-(1-&gt;4)-Mur2Ac(oyl-L-Ala-gamma-D-Glu-L-Lys-D-Ala-D-Ala)](n+1)-di-trans,octa-cis-undecaprenyl diphosphate + di-trans,octa-cis-undecaprenyl diphosphate + H(+)</text>
        <dbReference type="Rhea" id="RHEA:23708"/>
        <dbReference type="Rhea" id="RHEA-COMP:9602"/>
        <dbReference type="Rhea" id="RHEA-COMP:9603"/>
        <dbReference type="ChEBI" id="CHEBI:15378"/>
        <dbReference type="ChEBI" id="CHEBI:58405"/>
        <dbReference type="ChEBI" id="CHEBI:60033"/>
        <dbReference type="ChEBI" id="CHEBI:78435"/>
        <dbReference type="EC" id="2.4.99.28"/>
    </reaction>
</comment>
<proteinExistence type="inferred from homology"/>
<evidence type="ECO:0000256" key="2">
    <source>
        <dbReference type="ARBA" id="ARBA00022676"/>
    </source>
</evidence>
<feature type="transmembrane region" description="Helical" evidence="16">
    <location>
        <begin position="268"/>
        <end position="294"/>
    </location>
</feature>
<keyword evidence="6" id="KW-0573">Peptidoglycan synthesis</keyword>
<keyword evidence="5" id="KW-0133">Cell shape</keyword>
<dbReference type="GO" id="GO:0015648">
    <property type="term" value="F:lipid-linked peptidoglycan transporter activity"/>
    <property type="evidence" value="ECO:0007669"/>
    <property type="project" value="TreeGrafter"/>
</dbReference>
<comment type="similarity">
    <text evidence="11">Belongs to the SEDS family. FtsW subfamily.</text>
</comment>
<evidence type="ECO:0000313" key="17">
    <source>
        <dbReference type="EMBL" id="MBB3064847.1"/>
    </source>
</evidence>
<evidence type="ECO:0000256" key="11">
    <source>
        <dbReference type="ARBA" id="ARBA00038053"/>
    </source>
</evidence>
<evidence type="ECO:0000256" key="5">
    <source>
        <dbReference type="ARBA" id="ARBA00022960"/>
    </source>
</evidence>
<dbReference type="PANTHER" id="PTHR30474">
    <property type="entry name" value="CELL CYCLE PROTEIN"/>
    <property type="match status" value="1"/>
</dbReference>
<feature type="transmembrane region" description="Helical" evidence="16">
    <location>
        <begin position="180"/>
        <end position="213"/>
    </location>
</feature>
<evidence type="ECO:0000256" key="10">
    <source>
        <dbReference type="ARBA" id="ARBA00033270"/>
    </source>
</evidence>
<dbReference type="GO" id="GO:0032153">
    <property type="term" value="C:cell division site"/>
    <property type="evidence" value="ECO:0007669"/>
    <property type="project" value="TreeGrafter"/>
</dbReference>
<feature type="transmembrane region" description="Helical" evidence="16">
    <location>
        <begin position="61"/>
        <end position="79"/>
    </location>
</feature>
<keyword evidence="18" id="KW-1185">Reference proteome</keyword>
<dbReference type="EMBL" id="JACHXA010000002">
    <property type="protein sequence ID" value="MBB3064847.1"/>
    <property type="molecule type" value="Genomic_DNA"/>
</dbReference>
<dbReference type="AlphaFoldDB" id="A0A839SPM1"/>
<evidence type="ECO:0000256" key="8">
    <source>
        <dbReference type="ARBA" id="ARBA00023136"/>
    </source>
</evidence>
<feature type="transmembrane region" description="Helical" evidence="16">
    <location>
        <begin position="85"/>
        <end position="105"/>
    </location>
</feature>
<keyword evidence="3" id="KW-0808">Transferase</keyword>
<feature type="transmembrane region" description="Helical" evidence="16">
    <location>
        <begin position="22"/>
        <end position="41"/>
    </location>
</feature>
<keyword evidence="2" id="KW-0328">Glycosyltransferase</keyword>
<feature type="transmembrane region" description="Helical" evidence="16">
    <location>
        <begin position="148"/>
        <end position="168"/>
    </location>
</feature>